<name>A0A3A9IDQ6_AERVE</name>
<sequence length="170" mass="18981">MTQTATELRPQGFFLAAMHQELVRVLPGRCARALDSWMEGGTIRLEPKNMGPTGQVVAWLNYTAVFSLENLPFRECRTETLIAVAASWVQEHDEYRDDFALPEPTYTVVPNDELTADLEIELQFCEPLHIVPDPTGPINWQGQTWSVAPFDVWVAEHITIHAGGGAHTAP</sequence>
<dbReference type="RefSeq" id="WP_120414587.1">
    <property type="nucleotide sequence ID" value="NZ_RAWX01000001.1"/>
</dbReference>
<reference evidence="2 5" key="1">
    <citation type="submission" date="2018-09" db="EMBL/GenBank/DDBJ databases">
        <title>Genome sequencing of Aeromonas veronii MS-17-88.</title>
        <authorList>
            <person name="Tekedar H.C."/>
            <person name="Arick M.A."/>
            <person name="Hsu C.-Y."/>
            <person name="Thrash A."/>
            <person name="Karsi A."/>
            <person name="Lawrence M.L."/>
            <person name="Abdelhamed H."/>
        </authorList>
    </citation>
    <scope>NUCLEOTIDE SEQUENCE [LARGE SCALE GENOMIC DNA]</scope>
    <source>
        <strain evidence="2 5">MS 17-88</strain>
    </source>
</reference>
<dbReference type="EMBL" id="RAWX01000009">
    <property type="protein sequence ID" value="RKJ83783.1"/>
    <property type="molecule type" value="Genomic_DNA"/>
</dbReference>
<gene>
    <name evidence="4" type="ORF">D6R50_06410</name>
    <name evidence="3" type="ORF">D6R50_12080</name>
    <name evidence="2" type="ORF">D6R50_22295</name>
    <name evidence="1" type="ORF">D6R50_24060</name>
</gene>
<evidence type="ECO:0000313" key="3">
    <source>
        <dbReference type="EMBL" id="RKJ89950.1"/>
    </source>
</evidence>
<accession>A0A3A9IDQ6</accession>
<organism evidence="2 5">
    <name type="scientific">Aeromonas veronii</name>
    <dbReference type="NCBI Taxonomy" id="654"/>
    <lineage>
        <taxon>Bacteria</taxon>
        <taxon>Pseudomonadati</taxon>
        <taxon>Pseudomonadota</taxon>
        <taxon>Gammaproteobacteria</taxon>
        <taxon>Aeromonadales</taxon>
        <taxon>Aeromonadaceae</taxon>
        <taxon>Aeromonas</taxon>
    </lineage>
</organism>
<proteinExistence type="predicted"/>
<dbReference type="InterPro" id="IPR009678">
    <property type="entry name" value="Phage_tail_completion_R"/>
</dbReference>
<dbReference type="EMBL" id="RAWX01000007">
    <property type="protein sequence ID" value="RKJ84392.1"/>
    <property type="molecule type" value="Genomic_DNA"/>
</dbReference>
<evidence type="ECO:0000313" key="4">
    <source>
        <dbReference type="EMBL" id="RKJ92178.1"/>
    </source>
</evidence>
<dbReference type="Pfam" id="PF06891">
    <property type="entry name" value="P2_Phage_GpR"/>
    <property type="match status" value="1"/>
</dbReference>
<evidence type="ECO:0000313" key="1">
    <source>
        <dbReference type="EMBL" id="RKJ83783.1"/>
    </source>
</evidence>
<evidence type="ECO:0000313" key="2">
    <source>
        <dbReference type="EMBL" id="RKJ84392.1"/>
    </source>
</evidence>
<comment type="caution">
    <text evidence="2">The sequence shown here is derived from an EMBL/GenBank/DDBJ whole genome shotgun (WGS) entry which is preliminary data.</text>
</comment>
<protein>
    <submittedName>
        <fullName evidence="2">Phage tail protein</fullName>
    </submittedName>
</protein>
<evidence type="ECO:0000313" key="5">
    <source>
        <dbReference type="Proteomes" id="UP000281725"/>
    </source>
</evidence>
<dbReference type="EMBL" id="RAWX01000002">
    <property type="protein sequence ID" value="RKJ89950.1"/>
    <property type="molecule type" value="Genomic_DNA"/>
</dbReference>
<dbReference type="EMBL" id="RAWX01000001">
    <property type="protein sequence ID" value="RKJ92178.1"/>
    <property type="molecule type" value="Genomic_DNA"/>
</dbReference>
<dbReference type="AlphaFoldDB" id="A0A3A9IDQ6"/>
<dbReference type="Proteomes" id="UP000281725">
    <property type="component" value="Unassembled WGS sequence"/>
</dbReference>